<feature type="compositionally biased region" description="Acidic residues" evidence="1">
    <location>
        <begin position="133"/>
        <end position="146"/>
    </location>
</feature>
<proteinExistence type="predicted"/>
<feature type="region of interest" description="Disordered" evidence="1">
    <location>
        <begin position="126"/>
        <end position="146"/>
    </location>
</feature>
<name>A0A183JRD3_9TREM</name>
<reference evidence="4" key="1">
    <citation type="submission" date="2016-06" db="UniProtKB">
        <authorList>
            <consortium name="WormBaseParasite"/>
        </authorList>
    </citation>
    <scope>IDENTIFICATION</scope>
</reference>
<dbReference type="STRING" id="6186.A0A183JRD3"/>
<evidence type="ECO:0000313" key="3">
    <source>
        <dbReference type="Proteomes" id="UP000279833"/>
    </source>
</evidence>
<gene>
    <name evidence="2" type="ORF">SCUD_LOCUS5272</name>
</gene>
<organism evidence="4">
    <name type="scientific">Schistosoma curassoni</name>
    <dbReference type="NCBI Taxonomy" id="6186"/>
    <lineage>
        <taxon>Eukaryota</taxon>
        <taxon>Metazoa</taxon>
        <taxon>Spiralia</taxon>
        <taxon>Lophotrochozoa</taxon>
        <taxon>Platyhelminthes</taxon>
        <taxon>Trematoda</taxon>
        <taxon>Digenea</taxon>
        <taxon>Strigeidida</taxon>
        <taxon>Schistosomatoidea</taxon>
        <taxon>Schistosomatidae</taxon>
        <taxon>Schistosoma</taxon>
    </lineage>
</organism>
<accession>A0A183JRD3</accession>
<evidence type="ECO:0000256" key="1">
    <source>
        <dbReference type="SAM" id="MobiDB-lite"/>
    </source>
</evidence>
<dbReference type="EMBL" id="UZAK01008265">
    <property type="protein sequence ID" value="VDO94426.1"/>
    <property type="molecule type" value="Genomic_DNA"/>
</dbReference>
<keyword evidence="3" id="KW-1185">Reference proteome</keyword>
<dbReference type="WBParaSite" id="SCUD_0000527201-mRNA-1">
    <property type="protein sequence ID" value="SCUD_0000527201-mRNA-1"/>
    <property type="gene ID" value="SCUD_0000527201"/>
</dbReference>
<dbReference type="InterPro" id="IPR035892">
    <property type="entry name" value="C2_domain_sf"/>
</dbReference>
<dbReference type="InterPro" id="IPR014756">
    <property type="entry name" value="Ig_E-set"/>
</dbReference>
<sequence>MTGSLIKSKSYEGWFLLLGNCEVNKNYGGNLLTLKRVPPQSMTILKKDKMNSLNNTRKHFINILVKFPLPLTLLRNTNGNNNGTTINDIEVKQSYQLTLFLMSDTYLGLDQQIELFFNVMCKPPTQINHDDKNDNDDIDELEYDKG</sequence>
<dbReference type="Proteomes" id="UP000279833">
    <property type="component" value="Unassembled WGS sequence"/>
</dbReference>
<dbReference type="Gene3D" id="2.60.40.150">
    <property type="entry name" value="C2 domain"/>
    <property type="match status" value="1"/>
</dbReference>
<reference evidence="2 3" key="2">
    <citation type="submission" date="2018-11" db="EMBL/GenBank/DDBJ databases">
        <authorList>
            <consortium name="Pathogen Informatics"/>
        </authorList>
    </citation>
    <scope>NUCLEOTIDE SEQUENCE [LARGE SCALE GENOMIC DNA]</scope>
    <source>
        <strain evidence="2">Dakar</strain>
        <strain evidence="3">Dakar, Senegal</strain>
    </source>
</reference>
<evidence type="ECO:0000313" key="4">
    <source>
        <dbReference type="WBParaSite" id="SCUD_0000527201-mRNA-1"/>
    </source>
</evidence>
<dbReference type="AlphaFoldDB" id="A0A183JRD3"/>
<evidence type="ECO:0000313" key="2">
    <source>
        <dbReference type="EMBL" id="VDO94426.1"/>
    </source>
</evidence>
<protein>
    <submittedName>
        <fullName evidence="4">Rab GTPase domain-containing protein</fullName>
    </submittedName>
</protein>
<dbReference type="SUPFAM" id="SSF81296">
    <property type="entry name" value="E set domains"/>
    <property type="match status" value="1"/>
</dbReference>